<reference evidence="1" key="1">
    <citation type="submission" date="2023-10" db="EMBL/GenBank/DDBJ databases">
        <title>A new archaeal virus that suppresses the transcription of host immunity genes.</title>
        <authorList>
            <person name="Turgeman-Grott I."/>
            <person name="Golan N."/>
            <person name="Neri U."/>
            <person name="Naki D."/>
            <person name="Altman N."/>
            <person name="Eizenshtein K."/>
            <person name="Choudhary D."/>
            <person name="Levi R."/>
            <person name="Himani H."/>
            <person name="Reshef L."/>
            <person name="Papke T.R."/>
            <person name="Gophna U."/>
        </authorList>
    </citation>
    <scope>NUCLEOTIDE SEQUENCE</scope>
    <source>
        <strain evidence="1">Atlit-48N</strain>
    </source>
</reference>
<evidence type="ECO:0000313" key="1">
    <source>
        <dbReference type="EMBL" id="XRJ20015.1"/>
    </source>
</evidence>
<name>A0ACD5HWM2_9EURY</name>
<evidence type="ECO:0000313" key="2">
    <source>
        <dbReference type="Proteomes" id="UP000257089"/>
    </source>
</evidence>
<dbReference type="EMBL" id="CP137689">
    <property type="protein sequence ID" value="XRJ20015.1"/>
    <property type="molecule type" value="Genomic_DNA"/>
</dbReference>
<protein>
    <submittedName>
        <fullName evidence="1">Uncharacterized protein</fullName>
    </submittedName>
</protein>
<proteinExistence type="predicted"/>
<accession>A0ACD5HWM2</accession>
<organism evidence="1 2">
    <name type="scientific">Haloferax sp. Atlit-48N</name>
    <dbReference type="NCBI Taxonomy" id="2077198"/>
    <lineage>
        <taxon>Archaea</taxon>
        <taxon>Methanobacteriati</taxon>
        <taxon>Methanobacteriota</taxon>
        <taxon>Stenosarchaea group</taxon>
        <taxon>Halobacteria</taxon>
        <taxon>Halobacteriales</taxon>
        <taxon>Haloferacaceae</taxon>
        <taxon>Haloferax</taxon>
    </lineage>
</organism>
<dbReference type="Proteomes" id="UP000257089">
    <property type="component" value="Chromosome"/>
</dbReference>
<sequence>MSCDICGSRCQGRLCRDCELMERQEDDLEWRWDDLDDDLDDEEDDVDRGDGVATDGGNAEASLGAFETVAETLGISLDTLYRRLAHETPSNPREWEPPLPEAQEHAGAEEMHVALDVEPTTAQGGVSAELSDRVNQLYVEATTENVIFEVAEEFQSVSFSTTFAPDQAKAIGCALIAGSKRAADGNSGVIVRKFNLAGVDRGDGIETDGGRDQDGPLKVIESGTAYYYEDADESVRHEGRIEIYAHYIRLCGGPTTTWVPREQVQQVMEI</sequence>
<gene>
    <name evidence="1" type="ORF">DEQ67_001420</name>
</gene>